<accession>A0A397RVV0</accession>
<dbReference type="EMBL" id="QXEV01000002">
    <property type="protein sequence ID" value="RIA78313.1"/>
    <property type="molecule type" value="Genomic_DNA"/>
</dbReference>
<gene>
    <name evidence="2" type="ORF">EI71_00264</name>
</gene>
<sequence length="43" mass="4556">MKNYERPEIKDIKVNLEDIIAVSNNGSTNGGGSSSLSDLFGGK</sequence>
<keyword evidence="3" id="KW-1185">Reference proteome</keyword>
<feature type="region of interest" description="Disordered" evidence="1">
    <location>
        <begin position="23"/>
        <end position="43"/>
    </location>
</feature>
<comment type="caution">
    <text evidence="2">The sequence shown here is derived from an EMBL/GenBank/DDBJ whole genome shotgun (WGS) entry which is preliminary data.</text>
</comment>
<name>A0A397RVV0_9MOLU</name>
<dbReference type="InParanoid" id="A0A397RVV0"/>
<reference evidence="2 3" key="1">
    <citation type="submission" date="2018-08" db="EMBL/GenBank/DDBJ databases">
        <title>Genomic Encyclopedia of Archaeal and Bacterial Type Strains, Phase II (KMG-II): from individual species to whole genera.</title>
        <authorList>
            <person name="Goeker M."/>
        </authorList>
    </citation>
    <scope>NUCLEOTIDE SEQUENCE [LARGE SCALE GENOMIC DNA]</scope>
    <source>
        <strain evidence="2 3">ATCC 27112</strain>
    </source>
</reference>
<proteinExistence type="predicted"/>
<dbReference type="Proteomes" id="UP000266506">
    <property type="component" value="Unassembled WGS sequence"/>
</dbReference>
<evidence type="ECO:0000313" key="2">
    <source>
        <dbReference type="EMBL" id="RIA78313.1"/>
    </source>
</evidence>
<organism evidence="2 3">
    <name type="scientific">Anaeroplasma bactoclasticum</name>
    <dbReference type="NCBI Taxonomy" id="2088"/>
    <lineage>
        <taxon>Bacteria</taxon>
        <taxon>Bacillati</taxon>
        <taxon>Mycoplasmatota</taxon>
        <taxon>Mollicutes</taxon>
        <taxon>Anaeroplasmatales</taxon>
        <taxon>Anaeroplasmataceae</taxon>
        <taxon>Anaeroplasma</taxon>
    </lineage>
</organism>
<feature type="compositionally biased region" description="Low complexity" evidence="1">
    <location>
        <begin position="34"/>
        <end position="43"/>
    </location>
</feature>
<evidence type="ECO:0000256" key="1">
    <source>
        <dbReference type="SAM" id="MobiDB-lite"/>
    </source>
</evidence>
<evidence type="ECO:0000313" key="3">
    <source>
        <dbReference type="Proteomes" id="UP000266506"/>
    </source>
</evidence>
<dbReference type="RefSeq" id="WP_281268641.1">
    <property type="nucleotide sequence ID" value="NZ_QXEV01000002.1"/>
</dbReference>
<protein>
    <submittedName>
        <fullName evidence="2">Uncharacterized protein</fullName>
    </submittedName>
</protein>
<dbReference type="AlphaFoldDB" id="A0A397RVV0"/>